<keyword evidence="5" id="KW-1185">Reference proteome</keyword>
<sequence length="269" mass="30506">MDLNHILTKLGVSLVTSVYTNPAAGRAMYQVKNKQTELPYALKEFDLASNPETHIKAEIAVLNRMSFGLVPHVHGYIKHANHAYVLFDWIEGRALSALYQAAAKDKFEVVERIRLIITVGWRLQSIHRNRLTHRDIKPDNIIVAGSRQKPDVFLIDFGNSAMRRSWEEGTIDYRAPEQHLLRNERISEKTDVFGLAQTLWFLLAGEPAELMVNAQMNGWDAPDYPMLPPDTPQGAKLFELLRQATALAPKDRPQLAAFLKQLMAITQGR</sequence>
<evidence type="ECO:0000313" key="5">
    <source>
        <dbReference type="Proteomes" id="UP000287865"/>
    </source>
</evidence>
<dbReference type="PROSITE" id="PS00108">
    <property type="entry name" value="PROTEIN_KINASE_ST"/>
    <property type="match status" value="1"/>
</dbReference>
<keyword evidence="2" id="KW-0418">Kinase</keyword>
<dbReference type="InterPro" id="IPR011009">
    <property type="entry name" value="Kinase-like_dom_sf"/>
</dbReference>
<dbReference type="PROSITE" id="PS50011">
    <property type="entry name" value="PROTEIN_KINASE_DOM"/>
    <property type="match status" value="1"/>
</dbReference>
<dbReference type="SUPFAM" id="SSF56112">
    <property type="entry name" value="Protein kinase-like (PK-like)"/>
    <property type="match status" value="1"/>
</dbReference>
<dbReference type="OrthoDB" id="9801841at2"/>
<dbReference type="EMBL" id="QLMD01000021">
    <property type="protein sequence ID" value="RAJ92966.1"/>
    <property type="molecule type" value="Genomic_DNA"/>
</dbReference>
<dbReference type="InterPro" id="IPR000719">
    <property type="entry name" value="Prot_kinase_dom"/>
</dbReference>
<dbReference type="PANTHER" id="PTHR44167:SF24">
    <property type="entry name" value="SERINE_THREONINE-PROTEIN KINASE CHK2"/>
    <property type="match status" value="1"/>
</dbReference>
<keyword evidence="2" id="KW-0808">Transferase</keyword>
<dbReference type="RefSeq" id="WP_111570535.1">
    <property type="nucleotide sequence ID" value="NZ_PIPK01000020.1"/>
</dbReference>
<dbReference type="Proteomes" id="UP000249203">
    <property type="component" value="Unassembled WGS sequence"/>
</dbReference>
<dbReference type="SMART" id="SM00220">
    <property type="entry name" value="S_TKc"/>
    <property type="match status" value="1"/>
</dbReference>
<reference evidence="2 4" key="2">
    <citation type="submission" date="2018-06" db="EMBL/GenBank/DDBJ databases">
        <title>Genomic Encyclopedia of Type Strains, Phase III (KMG-III): the genomes of soil and plant-associated and newly described type strains.</title>
        <authorList>
            <person name="Whitman W."/>
        </authorList>
    </citation>
    <scope>NUCLEOTIDE SEQUENCE [LARGE SCALE GENOMIC DNA]</scope>
    <source>
        <strain evidence="2 4">CGMCC 1.15366</strain>
    </source>
</reference>
<evidence type="ECO:0000313" key="4">
    <source>
        <dbReference type="Proteomes" id="UP000249203"/>
    </source>
</evidence>
<evidence type="ECO:0000313" key="3">
    <source>
        <dbReference type="EMBL" id="RUO18456.1"/>
    </source>
</evidence>
<feature type="domain" description="Protein kinase" evidence="1">
    <location>
        <begin position="4"/>
        <end position="265"/>
    </location>
</feature>
<name>A0A327WQM6_9GAMM</name>
<reference evidence="3 5" key="1">
    <citation type="journal article" date="2018" name="Front. Microbiol.">
        <title>Genome-Based Analysis Reveals the Taxonomy and Diversity of the Family Idiomarinaceae.</title>
        <authorList>
            <person name="Liu Y."/>
            <person name="Lai Q."/>
            <person name="Shao Z."/>
        </authorList>
    </citation>
    <scope>NUCLEOTIDE SEQUENCE [LARGE SCALE GENOMIC DNA]</scope>
    <source>
        <strain evidence="3 5">CF12-14</strain>
    </source>
</reference>
<proteinExistence type="predicted"/>
<gene>
    <name evidence="2" type="ORF">B0I24_12110</name>
    <name evidence="3" type="ORF">CWE07_13970</name>
</gene>
<dbReference type="InterPro" id="IPR008271">
    <property type="entry name" value="Ser/Thr_kinase_AS"/>
</dbReference>
<accession>A0A327WQM6</accession>
<dbReference type="GO" id="GO:0005524">
    <property type="term" value="F:ATP binding"/>
    <property type="evidence" value="ECO:0007669"/>
    <property type="project" value="InterPro"/>
</dbReference>
<dbReference type="Pfam" id="PF00069">
    <property type="entry name" value="Pkinase"/>
    <property type="match status" value="1"/>
</dbReference>
<organism evidence="2 4">
    <name type="scientific">Aliidiomarina maris</name>
    <dbReference type="NCBI Taxonomy" id="531312"/>
    <lineage>
        <taxon>Bacteria</taxon>
        <taxon>Pseudomonadati</taxon>
        <taxon>Pseudomonadota</taxon>
        <taxon>Gammaproteobacteria</taxon>
        <taxon>Alteromonadales</taxon>
        <taxon>Idiomarinaceae</taxon>
        <taxon>Aliidiomarina</taxon>
    </lineage>
</organism>
<dbReference type="Gene3D" id="1.10.510.10">
    <property type="entry name" value="Transferase(Phosphotransferase) domain 1"/>
    <property type="match status" value="1"/>
</dbReference>
<protein>
    <submittedName>
        <fullName evidence="2">Protein kinase-like protein</fullName>
    </submittedName>
</protein>
<dbReference type="AlphaFoldDB" id="A0A327WQM6"/>
<evidence type="ECO:0000313" key="2">
    <source>
        <dbReference type="EMBL" id="RAJ92966.1"/>
    </source>
</evidence>
<comment type="caution">
    <text evidence="2">The sequence shown here is derived from an EMBL/GenBank/DDBJ whole genome shotgun (WGS) entry which is preliminary data.</text>
</comment>
<dbReference type="EMBL" id="PIPK01000020">
    <property type="protein sequence ID" value="RUO18456.1"/>
    <property type="molecule type" value="Genomic_DNA"/>
</dbReference>
<dbReference type="GO" id="GO:0004672">
    <property type="term" value="F:protein kinase activity"/>
    <property type="evidence" value="ECO:0007669"/>
    <property type="project" value="InterPro"/>
</dbReference>
<dbReference type="PANTHER" id="PTHR44167">
    <property type="entry name" value="OVARIAN-SPECIFIC SERINE/THREONINE-PROTEIN KINASE LOK-RELATED"/>
    <property type="match status" value="1"/>
</dbReference>
<evidence type="ECO:0000259" key="1">
    <source>
        <dbReference type="PROSITE" id="PS50011"/>
    </source>
</evidence>
<dbReference type="Proteomes" id="UP000287865">
    <property type="component" value="Unassembled WGS sequence"/>
</dbReference>